<feature type="compositionally biased region" description="Basic and acidic residues" evidence="1">
    <location>
        <begin position="1"/>
        <end position="13"/>
    </location>
</feature>
<dbReference type="AlphaFoldDB" id="A0A417YZI8"/>
<dbReference type="OrthoDB" id="2933559at2"/>
<feature type="region of interest" description="Disordered" evidence="1">
    <location>
        <begin position="1"/>
        <end position="43"/>
    </location>
</feature>
<dbReference type="EMBL" id="QWEG01000001">
    <property type="protein sequence ID" value="RHW43206.1"/>
    <property type="molecule type" value="Genomic_DNA"/>
</dbReference>
<sequence length="87" mass="10049">MDDNLHSMDRKGQDSFTRMMFGNRRSSETLDNHKSHEPSKEGIDPALEQIDYVLLMEVIDSLADIADKLKPVVAEVYPYIQQVLKKR</sequence>
<evidence type="ECO:0000313" key="3">
    <source>
        <dbReference type="Proteomes" id="UP000284416"/>
    </source>
</evidence>
<protein>
    <submittedName>
        <fullName evidence="2">Uncharacterized protein</fullName>
    </submittedName>
</protein>
<proteinExistence type="predicted"/>
<reference evidence="2 3" key="1">
    <citation type="journal article" date="2017" name="Int. J. Syst. Evol. Microbiol.">
        <title>Bacillus notoginsengisoli sp. nov., a novel bacterium isolated from the rhizosphere of Panax notoginseng.</title>
        <authorList>
            <person name="Zhang M.Y."/>
            <person name="Cheng J."/>
            <person name="Cai Y."/>
            <person name="Zhang T.Y."/>
            <person name="Wu Y.Y."/>
            <person name="Manikprabhu D."/>
            <person name="Li W.J."/>
            <person name="Zhang Y.X."/>
        </authorList>
    </citation>
    <scope>NUCLEOTIDE SEQUENCE [LARGE SCALE GENOMIC DNA]</scope>
    <source>
        <strain evidence="2 3">JCM 30743</strain>
    </source>
</reference>
<evidence type="ECO:0000313" key="2">
    <source>
        <dbReference type="EMBL" id="RHW43206.1"/>
    </source>
</evidence>
<keyword evidence="3" id="KW-1185">Reference proteome</keyword>
<name>A0A417YZI8_9BACI</name>
<organism evidence="2 3">
    <name type="scientific">Neobacillus notoginsengisoli</name>
    <dbReference type="NCBI Taxonomy" id="1578198"/>
    <lineage>
        <taxon>Bacteria</taxon>
        <taxon>Bacillati</taxon>
        <taxon>Bacillota</taxon>
        <taxon>Bacilli</taxon>
        <taxon>Bacillales</taxon>
        <taxon>Bacillaceae</taxon>
        <taxon>Neobacillus</taxon>
    </lineage>
</organism>
<dbReference type="Proteomes" id="UP000284416">
    <property type="component" value="Unassembled WGS sequence"/>
</dbReference>
<evidence type="ECO:0000256" key="1">
    <source>
        <dbReference type="SAM" id="MobiDB-lite"/>
    </source>
</evidence>
<feature type="compositionally biased region" description="Basic and acidic residues" evidence="1">
    <location>
        <begin position="25"/>
        <end position="43"/>
    </location>
</feature>
<accession>A0A417YZI8</accession>
<comment type="caution">
    <text evidence="2">The sequence shown here is derived from an EMBL/GenBank/DDBJ whole genome shotgun (WGS) entry which is preliminary data.</text>
</comment>
<dbReference type="RefSeq" id="WP_118918814.1">
    <property type="nucleotide sequence ID" value="NZ_QWEG01000001.1"/>
</dbReference>
<gene>
    <name evidence="2" type="ORF">D1B31_00580</name>
</gene>